<organism evidence="2 3">
    <name type="scientific">Mortierella isabellina</name>
    <name type="common">Filamentous fungus</name>
    <name type="synonym">Umbelopsis isabellina</name>
    <dbReference type="NCBI Taxonomy" id="91625"/>
    <lineage>
        <taxon>Eukaryota</taxon>
        <taxon>Fungi</taxon>
        <taxon>Fungi incertae sedis</taxon>
        <taxon>Mucoromycota</taxon>
        <taxon>Mucoromycotina</taxon>
        <taxon>Umbelopsidomycetes</taxon>
        <taxon>Umbelopsidales</taxon>
        <taxon>Umbelopsidaceae</taxon>
        <taxon>Umbelopsis</taxon>
    </lineage>
</organism>
<feature type="transmembrane region" description="Helical" evidence="1">
    <location>
        <begin position="73"/>
        <end position="91"/>
    </location>
</feature>
<evidence type="ECO:0000313" key="2">
    <source>
        <dbReference type="EMBL" id="KAG2177745.1"/>
    </source>
</evidence>
<feature type="transmembrane region" description="Helical" evidence="1">
    <location>
        <begin position="49"/>
        <end position="66"/>
    </location>
</feature>
<dbReference type="AlphaFoldDB" id="A0A8H7PPV3"/>
<dbReference type="Proteomes" id="UP000654370">
    <property type="component" value="Unassembled WGS sequence"/>
</dbReference>
<dbReference type="Pfam" id="PF14770">
    <property type="entry name" value="TMEM18"/>
    <property type="match status" value="1"/>
</dbReference>
<keyword evidence="1" id="KW-1133">Transmembrane helix</keyword>
<sequence length="165" mass="18505">MQTQDDIVKEILKSIKPPGASGLDGSANWEQILQQLGQFIHAVDWSQPWLVALFAFHISSFFTLVLSRNNHNAISGLLFFYIFLAMLSQPINSFLSKNWQSFASANYFDESGLFLATVYSLPLIINSIIALILVLRATCTMLVHVKRTQLQKQAKATGKNSKKID</sequence>
<keyword evidence="1" id="KW-0812">Transmembrane</keyword>
<comment type="caution">
    <text evidence="2">The sequence shown here is derived from an EMBL/GenBank/DDBJ whole genome shotgun (WGS) entry which is preliminary data.</text>
</comment>
<accession>A0A8H7PPV3</accession>
<keyword evidence="3" id="KW-1185">Reference proteome</keyword>
<dbReference type="EMBL" id="JAEPQZ010000008">
    <property type="protein sequence ID" value="KAG2177745.1"/>
    <property type="molecule type" value="Genomic_DNA"/>
</dbReference>
<evidence type="ECO:0000313" key="3">
    <source>
        <dbReference type="Proteomes" id="UP000654370"/>
    </source>
</evidence>
<name>A0A8H7PPV3_MORIS</name>
<evidence type="ECO:0000256" key="1">
    <source>
        <dbReference type="SAM" id="Phobius"/>
    </source>
</evidence>
<gene>
    <name evidence="2" type="ORF">INT43_002992</name>
</gene>
<protein>
    <recommendedName>
        <fullName evidence="4">Transmembrane protein 18</fullName>
    </recommendedName>
</protein>
<proteinExistence type="predicted"/>
<feature type="transmembrane region" description="Helical" evidence="1">
    <location>
        <begin position="111"/>
        <end position="135"/>
    </location>
</feature>
<reference evidence="2" key="1">
    <citation type="submission" date="2020-12" db="EMBL/GenBank/DDBJ databases">
        <title>Metabolic potential, ecology and presence of endohyphal bacteria is reflected in genomic diversity of Mucoromycotina.</title>
        <authorList>
            <person name="Muszewska A."/>
            <person name="Okrasinska A."/>
            <person name="Steczkiewicz K."/>
            <person name="Drgas O."/>
            <person name="Orlowska M."/>
            <person name="Perlinska-Lenart U."/>
            <person name="Aleksandrzak-Piekarczyk T."/>
            <person name="Szatraj K."/>
            <person name="Zielenkiewicz U."/>
            <person name="Pilsyk S."/>
            <person name="Malc E."/>
            <person name="Mieczkowski P."/>
            <person name="Kruszewska J.S."/>
            <person name="Biernat P."/>
            <person name="Pawlowska J."/>
        </authorList>
    </citation>
    <scope>NUCLEOTIDE SEQUENCE</scope>
    <source>
        <strain evidence="2">WA0000067209</strain>
    </source>
</reference>
<keyword evidence="1" id="KW-0472">Membrane</keyword>
<dbReference type="InterPro" id="IPR026721">
    <property type="entry name" value="TMEM18"/>
</dbReference>
<evidence type="ECO:0008006" key="4">
    <source>
        <dbReference type="Google" id="ProtNLM"/>
    </source>
</evidence>
<dbReference type="OrthoDB" id="411535at2759"/>